<dbReference type="Proteomes" id="UP001165083">
    <property type="component" value="Unassembled WGS sequence"/>
</dbReference>
<accession>A0A9W6U287</accession>
<gene>
    <name evidence="2" type="ORF">Plil01_001025900</name>
</gene>
<keyword evidence="3" id="KW-1185">Reference proteome</keyword>
<dbReference type="AlphaFoldDB" id="A0A9W6U287"/>
<sequence length="336" mass="37837">MRPKFTVARSMALVCNSSKVLLLVDEHRKLKIAPVRFQGQKDQLPLMLIYSIELDTLSTANQDIPPLHLVHRSISAGRGLLAIVSMRHSSFLHRKHNPRHSSKTLSTTIPRRSNSEKAPTMLLSSWKEANPQKNQIPLAEHIPYKVKSQFAKEMMAEFVATFVTMPLRALLHDASRAQQQSQRQLRHHRSVLGVGLLLRDHHRRRRLRCTPQPGRDHHTGAAQAAAVEEGAVLHPQPGRGRLRRRARGLHPVSPHVHRGGCAYVDAHHFRDVPARECEQLHVFPDGVRGDGVTDPGHFGAVGRAQPSHRTQGRATRRLSFGEHHRHGVRHEHGPGH</sequence>
<evidence type="ECO:0000313" key="2">
    <source>
        <dbReference type="EMBL" id="GMF24946.1"/>
    </source>
</evidence>
<protein>
    <submittedName>
        <fullName evidence="2">Unnamed protein product</fullName>
    </submittedName>
</protein>
<dbReference type="EMBL" id="BSXW01000537">
    <property type="protein sequence ID" value="GMF24946.1"/>
    <property type="molecule type" value="Genomic_DNA"/>
</dbReference>
<feature type="region of interest" description="Disordered" evidence="1">
    <location>
        <begin position="300"/>
        <end position="336"/>
    </location>
</feature>
<evidence type="ECO:0000256" key="1">
    <source>
        <dbReference type="SAM" id="MobiDB-lite"/>
    </source>
</evidence>
<feature type="compositionally biased region" description="Polar residues" evidence="1">
    <location>
        <begin position="103"/>
        <end position="112"/>
    </location>
</feature>
<feature type="compositionally biased region" description="Basic residues" evidence="1">
    <location>
        <begin position="92"/>
        <end position="102"/>
    </location>
</feature>
<name>A0A9W6U287_9STRA</name>
<feature type="region of interest" description="Disordered" evidence="1">
    <location>
        <begin position="92"/>
        <end position="116"/>
    </location>
</feature>
<organism evidence="2 3">
    <name type="scientific">Phytophthora lilii</name>
    <dbReference type="NCBI Taxonomy" id="2077276"/>
    <lineage>
        <taxon>Eukaryota</taxon>
        <taxon>Sar</taxon>
        <taxon>Stramenopiles</taxon>
        <taxon>Oomycota</taxon>
        <taxon>Peronosporomycetes</taxon>
        <taxon>Peronosporales</taxon>
        <taxon>Peronosporaceae</taxon>
        <taxon>Phytophthora</taxon>
    </lineage>
</organism>
<evidence type="ECO:0000313" key="3">
    <source>
        <dbReference type="Proteomes" id="UP001165083"/>
    </source>
</evidence>
<proteinExistence type="predicted"/>
<comment type="caution">
    <text evidence="2">The sequence shown here is derived from an EMBL/GenBank/DDBJ whole genome shotgun (WGS) entry which is preliminary data.</text>
</comment>
<reference evidence="2" key="1">
    <citation type="submission" date="2023-04" db="EMBL/GenBank/DDBJ databases">
        <title>Phytophthora lilii NBRC 32176.</title>
        <authorList>
            <person name="Ichikawa N."/>
            <person name="Sato H."/>
            <person name="Tonouchi N."/>
        </authorList>
    </citation>
    <scope>NUCLEOTIDE SEQUENCE</scope>
    <source>
        <strain evidence="2">NBRC 32176</strain>
    </source>
</reference>